<evidence type="ECO:0000313" key="2">
    <source>
        <dbReference type="Proteomes" id="UP000799779"/>
    </source>
</evidence>
<feature type="non-terminal residue" evidence="1">
    <location>
        <position position="1"/>
    </location>
</feature>
<keyword evidence="2" id="KW-1185">Reference proteome</keyword>
<protein>
    <submittedName>
        <fullName evidence="1">Uncharacterized protein</fullName>
    </submittedName>
</protein>
<organism evidence="1 2">
    <name type="scientific">Amniculicola lignicola CBS 123094</name>
    <dbReference type="NCBI Taxonomy" id="1392246"/>
    <lineage>
        <taxon>Eukaryota</taxon>
        <taxon>Fungi</taxon>
        <taxon>Dikarya</taxon>
        <taxon>Ascomycota</taxon>
        <taxon>Pezizomycotina</taxon>
        <taxon>Dothideomycetes</taxon>
        <taxon>Pleosporomycetidae</taxon>
        <taxon>Pleosporales</taxon>
        <taxon>Amniculicolaceae</taxon>
        <taxon>Amniculicola</taxon>
    </lineage>
</organism>
<proteinExistence type="predicted"/>
<reference evidence="1" key="1">
    <citation type="journal article" date="2020" name="Stud. Mycol.">
        <title>101 Dothideomycetes genomes: a test case for predicting lifestyles and emergence of pathogens.</title>
        <authorList>
            <person name="Haridas S."/>
            <person name="Albert R."/>
            <person name="Binder M."/>
            <person name="Bloem J."/>
            <person name="Labutti K."/>
            <person name="Salamov A."/>
            <person name="Andreopoulos B."/>
            <person name="Baker S."/>
            <person name="Barry K."/>
            <person name="Bills G."/>
            <person name="Bluhm B."/>
            <person name="Cannon C."/>
            <person name="Castanera R."/>
            <person name="Culley D."/>
            <person name="Daum C."/>
            <person name="Ezra D."/>
            <person name="Gonzalez J."/>
            <person name="Henrissat B."/>
            <person name="Kuo A."/>
            <person name="Liang C."/>
            <person name="Lipzen A."/>
            <person name="Lutzoni F."/>
            <person name="Magnuson J."/>
            <person name="Mondo S."/>
            <person name="Nolan M."/>
            <person name="Ohm R."/>
            <person name="Pangilinan J."/>
            <person name="Park H.-J."/>
            <person name="Ramirez L."/>
            <person name="Alfaro M."/>
            <person name="Sun H."/>
            <person name="Tritt A."/>
            <person name="Yoshinaga Y."/>
            <person name="Zwiers L.-H."/>
            <person name="Turgeon B."/>
            <person name="Goodwin S."/>
            <person name="Spatafora J."/>
            <person name="Crous P."/>
            <person name="Grigoriev I."/>
        </authorList>
    </citation>
    <scope>NUCLEOTIDE SEQUENCE</scope>
    <source>
        <strain evidence="1">CBS 123094</strain>
    </source>
</reference>
<accession>A0A6A5WXQ4</accession>
<dbReference type="EMBL" id="ML977570">
    <property type="protein sequence ID" value="KAF2003865.1"/>
    <property type="molecule type" value="Genomic_DNA"/>
</dbReference>
<evidence type="ECO:0000313" key="1">
    <source>
        <dbReference type="EMBL" id="KAF2003865.1"/>
    </source>
</evidence>
<dbReference type="OrthoDB" id="4161196at2759"/>
<dbReference type="Proteomes" id="UP000799779">
    <property type="component" value="Unassembled WGS sequence"/>
</dbReference>
<dbReference type="AlphaFoldDB" id="A0A6A5WXQ4"/>
<sequence>LLKDYLKQNLTVLINRCVAMSGLENCIAHALKCYSRYGIFKKYRYRNLLWHALNDKVDEILYPDDSPVPSWSWMAYSGGIELLDVPLGQVDWVDYLIFDDECDYALITNALRFKNLAAEADGKRYAVLDSD</sequence>
<name>A0A6A5WXQ4_9PLEO</name>
<gene>
    <name evidence="1" type="ORF">P154DRAFT_428023</name>
</gene>